<keyword evidence="1" id="KW-0472">Membrane</keyword>
<keyword evidence="1" id="KW-1133">Transmembrane helix</keyword>
<keyword evidence="3" id="KW-1185">Reference proteome</keyword>
<proteinExistence type="predicted"/>
<reference evidence="2 3" key="1">
    <citation type="submission" date="2019-03" db="EMBL/GenBank/DDBJ databases">
        <title>Genomic Encyclopedia of Type Strains, Phase IV (KMG-IV): sequencing the most valuable type-strain genomes for metagenomic binning, comparative biology and taxonomic classification.</title>
        <authorList>
            <person name="Goeker M."/>
        </authorList>
    </citation>
    <scope>NUCLEOTIDE SEQUENCE [LARGE SCALE GENOMIC DNA]</scope>
    <source>
        <strain evidence="2 3">DSM 100055</strain>
    </source>
</reference>
<dbReference type="Proteomes" id="UP000294678">
    <property type="component" value="Unassembled WGS sequence"/>
</dbReference>
<evidence type="ECO:0000313" key="2">
    <source>
        <dbReference type="EMBL" id="TDT69178.1"/>
    </source>
</evidence>
<gene>
    <name evidence="2" type="ORF">EV215_1520</name>
</gene>
<accession>A0AA46DY17</accession>
<comment type="caution">
    <text evidence="2">The sequence shown here is derived from an EMBL/GenBank/DDBJ whole genome shotgun (WGS) entry which is preliminary data.</text>
</comment>
<dbReference type="RefSeq" id="WP_134113389.1">
    <property type="nucleotide sequence ID" value="NZ_SOBG01000006.1"/>
</dbReference>
<dbReference type="AlphaFoldDB" id="A0AA46DY17"/>
<feature type="transmembrane region" description="Helical" evidence="1">
    <location>
        <begin position="21"/>
        <end position="39"/>
    </location>
</feature>
<protein>
    <submittedName>
        <fullName evidence="2">Uncharacterized protein</fullName>
    </submittedName>
</protein>
<evidence type="ECO:0000313" key="3">
    <source>
        <dbReference type="Proteomes" id="UP000294678"/>
    </source>
</evidence>
<sequence length="150" mass="17688">MQIFSEYAVMLIVMGSVNLETSLDAVLGFLILYIFNLLLIKIFKDEYKVKLILSIFICILVEILKTIYIFSLDKNILIFSLISLLYSFKFSEKNVLKNILIIIFLSFFRKNLEMFFGMKYVENAGIGIIFFLIIRQIIENFLFFKKENET</sequence>
<organism evidence="2 3">
    <name type="scientific">Hypnocyclicus thermotrophus</name>
    <dbReference type="NCBI Taxonomy" id="1627895"/>
    <lineage>
        <taxon>Bacteria</taxon>
        <taxon>Fusobacteriati</taxon>
        <taxon>Fusobacteriota</taxon>
        <taxon>Fusobacteriia</taxon>
        <taxon>Fusobacteriales</taxon>
        <taxon>Fusobacteriaceae</taxon>
        <taxon>Hypnocyclicus</taxon>
    </lineage>
</organism>
<dbReference type="EMBL" id="SOBG01000006">
    <property type="protein sequence ID" value="TDT69178.1"/>
    <property type="molecule type" value="Genomic_DNA"/>
</dbReference>
<evidence type="ECO:0000256" key="1">
    <source>
        <dbReference type="SAM" id="Phobius"/>
    </source>
</evidence>
<keyword evidence="1" id="KW-0812">Transmembrane</keyword>
<feature type="transmembrane region" description="Helical" evidence="1">
    <location>
        <begin position="51"/>
        <end position="70"/>
    </location>
</feature>
<name>A0AA46DY17_9FUSO</name>
<feature type="transmembrane region" description="Helical" evidence="1">
    <location>
        <begin position="120"/>
        <end position="138"/>
    </location>
</feature>